<evidence type="ECO:0000259" key="5">
    <source>
        <dbReference type="PROSITE" id="PS51462"/>
    </source>
</evidence>
<evidence type="ECO:0000256" key="3">
    <source>
        <dbReference type="ARBA" id="ARBA00022842"/>
    </source>
</evidence>
<protein>
    <recommendedName>
        <fullName evidence="5">Nudix hydrolase domain-containing protein</fullName>
    </recommendedName>
</protein>
<dbReference type="PANTHER" id="PTHR43046">
    <property type="entry name" value="GDP-MANNOSE MANNOSYL HYDROLASE"/>
    <property type="match status" value="1"/>
</dbReference>
<proteinExistence type="inferred from homology"/>
<evidence type="ECO:0000256" key="4">
    <source>
        <dbReference type="RuleBase" id="RU003476"/>
    </source>
</evidence>
<dbReference type="PROSITE" id="PS51462">
    <property type="entry name" value="NUDIX"/>
    <property type="match status" value="1"/>
</dbReference>
<dbReference type="InterPro" id="IPR020476">
    <property type="entry name" value="Nudix_hydrolase"/>
</dbReference>
<dbReference type="InterPro" id="IPR015797">
    <property type="entry name" value="NUDIX_hydrolase-like_dom_sf"/>
</dbReference>
<dbReference type="GO" id="GO:0016787">
    <property type="term" value="F:hydrolase activity"/>
    <property type="evidence" value="ECO:0007669"/>
    <property type="project" value="UniProtKB-KW"/>
</dbReference>
<keyword evidence="7" id="KW-1185">Reference proteome</keyword>
<dbReference type="Pfam" id="PF00293">
    <property type="entry name" value="NUDIX"/>
    <property type="match status" value="1"/>
</dbReference>
<evidence type="ECO:0000256" key="2">
    <source>
        <dbReference type="ARBA" id="ARBA00022801"/>
    </source>
</evidence>
<gene>
    <name evidence="6" type="ORF">GMLC_09280</name>
</gene>
<accession>A0A6V8N7S1</accession>
<sequence length="154" mass="17245">MSEHSPRHTAVVGCLVRNAANQVLLIKHCKRGWEIPQGRVEEGENLIEALRREVLEEAGVEIEPGALAAVWSMLSPPAALIFTFLGRHLSGELSCSDDSVDAGWFSEEQALDQVTGEVMHDRLRVLLDYRDTTVYRAYTTRPYQVQLETSLAPR</sequence>
<dbReference type="RefSeq" id="WP_183359906.1">
    <property type="nucleotide sequence ID" value="NZ_BLXZ01000002.1"/>
</dbReference>
<evidence type="ECO:0000313" key="6">
    <source>
        <dbReference type="EMBL" id="GFO67349.1"/>
    </source>
</evidence>
<comment type="similarity">
    <text evidence="4">Belongs to the Nudix hydrolase family.</text>
</comment>
<comment type="cofactor">
    <cofactor evidence="1">
        <name>Mg(2+)</name>
        <dbReference type="ChEBI" id="CHEBI:18420"/>
    </cofactor>
</comment>
<name>A0A6V8N7S1_9BACT</name>
<dbReference type="EMBL" id="BLXZ01000002">
    <property type="protein sequence ID" value="GFO67349.1"/>
    <property type="molecule type" value="Genomic_DNA"/>
</dbReference>
<comment type="caution">
    <text evidence="6">The sequence shown here is derived from an EMBL/GenBank/DDBJ whole genome shotgun (WGS) entry which is preliminary data.</text>
</comment>
<feature type="domain" description="Nudix hydrolase" evidence="5">
    <location>
        <begin position="6"/>
        <end position="127"/>
    </location>
</feature>
<dbReference type="PROSITE" id="PS00893">
    <property type="entry name" value="NUDIX_BOX"/>
    <property type="match status" value="1"/>
</dbReference>
<evidence type="ECO:0000256" key="1">
    <source>
        <dbReference type="ARBA" id="ARBA00001946"/>
    </source>
</evidence>
<organism evidence="6 7">
    <name type="scientific">Geomonas limicola</name>
    <dbReference type="NCBI Taxonomy" id="2740186"/>
    <lineage>
        <taxon>Bacteria</taxon>
        <taxon>Pseudomonadati</taxon>
        <taxon>Thermodesulfobacteriota</taxon>
        <taxon>Desulfuromonadia</taxon>
        <taxon>Geobacterales</taxon>
        <taxon>Geobacteraceae</taxon>
        <taxon>Geomonas</taxon>
    </lineage>
</organism>
<dbReference type="Proteomes" id="UP000587586">
    <property type="component" value="Unassembled WGS sequence"/>
</dbReference>
<keyword evidence="2 4" id="KW-0378">Hydrolase</keyword>
<keyword evidence="3" id="KW-0460">Magnesium</keyword>
<dbReference type="SUPFAM" id="SSF55811">
    <property type="entry name" value="Nudix"/>
    <property type="match status" value="1"/>
</dbReference>
<dbReference type="InterPro" id="IPR020084">
    <property type="entry name" value="NUDIX_hydrolase_CS"/>
</dbReference>
<reference evidence="7" key="1">
    <citation type="submission" date="2020-06" db="EMBL/GenBank/DDBJ databases">
        <title>Draft genomic sequecing of Geomonas sp. Red745.</title>
        <authorList>
            <person name="Itoh H."/>
            <person name="Xu Z.X."/>
            <person name="Ushijima N."/>
            <person name="Masuda Y."/>
            <person name="Shiratori Y."/>
            <person name="Senoo K."/>
        </authorList>
    </citation>
    <scope>NUCLEOTIDE SEQUENCE [LARGE SCALE GENOMIC DNA]</scope>
    <source>
        <strain evidence="7">Red745</strain>
    </source>
</reference>
<evidence type="ECO:0000313" key="7">
    <source>
        <dbReference type="Proteomes" id="UP000587586"/>
    </source>
</evidence>
<dbReference type="InterPro" id="IPR000086">
    <property type="entry name" value="NUDIX_hydrolase_dom"/>
</dbReference>
<dbReference type="PANTHER" id="PTHR43046:SF12">
    <property type="entry name" value="GDP-MANNOSE MANNOSYL HYDROLASE"/>
    <property type="match status" value="1"/>
</dbReference>
<dbReference type="Gene3D" id="3.90.79.10">
    <property type="entry name" value="Nucleoside Triphosphate Pyrophosphohydrolase"/>
    <property type="match status" value="1"/>
</dbReference>
<dbReference type="PRINTS" id="PR00502">
    <property type="entry name" value="NUDIXFAMILY"/>
</dbReference>
<dbReference type="AlphaFoldDB" id="A0A6V8N7S1"/>